<name>A0A4S4B4J3_9RHOO</name>
<dbReference type="EMBL" id="SSOC01000001">
    <property type="protein sequence ID" value="THF67211.1"/>
    <property type="molecule type" value="Genomic_DNA"/>
</dbReference>
<keyword evidence="2" id="KW-1185">Reference proteome</keyword>
<dbReference type="AlphaFoldDB" id="A0A4S4B4J3"/>
<proteinExistence type="predicted"/>
<accession>A0A4S4B4J3</accession>
<gene>
    <name evidence="1" type="ORF">E6C76_02185</name>
</gene>
<sequence length="62" mass="6378">MRTAAGAPSGAPVFCFTPTPPPKFDGVRIGHMPALSATCSGFPSDCSWLALGFRGCPKSQHG</sequence>
<evidence type="ECO:0000313" key="2">
    <source>
        <dbReference type="Proteomes" id="UP000308430"/>
    </source>
</evidence>
<evidence type="ECO:0000313" key="1">
    <source>
        <dbReference type="EMBL" id="THF67211.1"/>
    </source>
</evidence>
<dbReference type="Proteomes" id="UP000308430">
    <property type="component" value="Unassembled WGS sequence"/>
</dbReference>
<organism evidence="1 2">
    <name type="scientific">Pseudothauera nasutitermitis</name>
    <dbReference type="NCBI Taxonomy" id="2565930"/>
    <lineage>
        <taxon>Bacteria</taxon>
        <taxon>Pseudomonadati</taxon>
        <taxon>Pseudomonadota</taxon>
        <taxon>Betaproteobacteria</taxon>
        <taxon>Rhodocyclales</taxon>
        <taxon>Zoogloeaceae</taxon>
        <taxon>Pseudothauera</taxon>
    </lineage>
</organism>
<reference evidence="1 2" key="1">
    <citation type="submission" date="2019-04" db="EMBL/GenBank/DDBJ databases">
        <title>Azoarcus nasutitermitis sp. nov. isolated from termite nest.</title>
        <authorList>
            <person name="Lin S.-Y."/>
            <person name="Hameed A."/>
            <person name="Hsu Y.-H."/>
            <person name="Young C.-C."/>
        </authorList>
    </citation>
    <scope>NUCLEOTIDE SEQUENCE [LARGE SCALE GENOMIC DNA]</scope>
    <source>
        <strain evidence="1 2">CC-YHH838</strain>
    </source>
</reference>
<comment type="caution">
    <text evidence="1">The sequence shown here is derived from an EMBL/GenBank/DDBJ whole genome shotgun (WGS) entry which is preliminary data.</text>
</comment>
<protein>
    <submittedName>
        <fullName evidence="1">Uncharacterized protein</fullName>
    </submittedName>
</protein>